<dbReference type="OrthoDB" id="9795405at2"/>
<accession>A0A6I6IQG9</accession>
<sequence>MSDLSIQLHWQRIEPQLKPGAYSAEHTVQYNQCYDVLVDAAPDWGGDPANTNPEQALASALSSCHMMTFLALAAKAGWPVASYHDYAVAHLGKNARGQMSVTQIDLHPVVRFDTGFQVSDEEMEQMQDRAHRYCFIANTLADSVRINILHAPTVRHTREGAYNVAA</sequence>
<proteinExistence type="predicted"/>
<dbReference type="InterPro" id="IPR036102">
    <property type="entry name" value="OsmC/Ohrsf"/>
</dbReference>
<dbReference type="PANTHER" id="PTHR42830">
    <property type="entry name" value="OSMOTICALLY INDUCIBLE FAMILY PROTEIN"/>
    <property type="match status" value="1"/>
</dbReference>
<reference evidence="2" key="1">
    <citation type="submission" date="2018-12" db="EMBL/GenBank/DDBJ databases">
        <title>Complete genome sequence of Roseovarius sp. MME-070.</title>
        <authorList>
            <person name="Nam Y.-D."/>
            <person name="Kang J."/>
            <person name="Chung W.-H."/>
            <person name="Park Y.S."/>
        </authorList>
    </citation>
    <scope>NUCLEOTIDE SEQUENCE [LARGE SCALE GENOMIC DNA]</scope>
    <source>
        <strain evidence="2">MME-070</strain>
    </source>
</reference>
<dbReference type="InterPro" id="IPR015946">
    <property type="entry name" value="KH_dom-like_a/b"/>
</dbReference>
<dbReference type="KEGG" id="rom:EI983_03890"/>
<dbReference type="InterPro" id="IPR003718">
    <property type="entry name" value="OsmC/Ohr_fam"/>
</dbReference>
<dbReference type="Pfam" id="PF02566">
    <property type="entry name" value="OsmC"/>
    <property type="match status" value="1"/>
</dbReference>
<dbReference type="Gene3D" id="3.30.300.20">
    <property type="match status" value="1"/>
</dbReference>
<gene>
    <name evidence="1" type="ORF">EI983_03890</name>
</gene>
<dbReference type="RefSeq" id="WP_157706102.1">
    <property type="nucleotide sequence ID" value="NZ_CP034348.1"/>
</dbReference>
<protein>
    <submittedName>
        <fullName evidence="1">OsmC family peroxiredoxin</fullName>
    </submittedName>
</protein>
<organism evidence="1 2">
    <name type="scientific">Roseovarius faecimaris</name>
    <dbReference type="NCBI Taxonomy" id="2494550"/>
    <lineage>
        <taxon>Bacteria</taxon>
        <taxon>Pseudomonadati</taxon>
        <taxon>Pseudomonadota</taxon>
        <taxon>Alphaproteobacteria</taxon>
        <taxon>Rhodobacterales</taxon>
        <taxon>Roseobacteraceae</taxon>
        <taxon>Roseovarius</taxon>
    </lineage>
</organism>
<keyword evidence="2" id="KW-1185">Reference proteome</keyword>
<dbReference type="Proteomes" id="UP000428330">
    <property type="component" value="Chromosome"/>
</dbReference>
<evidence type="ECO:0000313" key="2">
    <source>
        <dbReference type="Proteomes" id="UP000428330"/>
    </source>
</evidence>
<dbReference type="InterPro" id="IPR052707">
    <property type="entry name" value="OsmC_Ohr_Peroxiredoxin"/>
</dbReference>
<dbReference type="PANTHER" id="PTHR42830:SF2">
    <property type="entry name" value="OSMC_OHR FAMILY PROTEIN"/>
    <property type="match status" value="1"/>
</dbReference>
<dbReference type="AlphaFoldDB" id="A0A6I6IQG9"/>
<evidence type="ECO:0000313" key="1">
    <source>
        <dbReference type="EMBL" id="QGX97466.1"/>
    </source>
</evidence>
<dbReference type="SUPFAM" id="SSF82784">
    <property type="entry name" value="OsmC-like"/>
    <property type="match status" value="1"/>
</dbReference>
<name>A0A6I6IQG9_9RHOB</name>
<dbReference type="EMBL" id="CP034348">
    <property type="protein sequence ID" value="QGX97466.1"/>
    <property type="molecule type" value="Genomic_DNA"/>
</dbReference>